<feature type="active site" description="Charge relay system" evidence="9">
    <location>
        <position position="101"/>
    </location>
</feature>
<evidence type="ECO:0000259" key="10">
    <source>
        <dbReference type="Pfam" id="PF00561"/>
    </source>
</evidence>
<dbReference type="AlphaFoldDB" id="A0A183J2N9"/>
<dbReference type="PANTHER" id="PTHR10794:SF45">
    <property type="entry name" value="MONOACYLGLYCEROL LIPASE ABHD2"/>
    <property type="match status" value="1"/>
</dbReference>
<comment type="similarity">
    <text evidence="2">Belongs to the AB hydrolase superfamily. AB hydrolase 4 family.</text>
</comment>
<evidence type="ECO:0000256" key="6">
    <source>
        <dbReference type="ARBA" id="ARBA00022968"/>
    </source>
</evidence>
<evidence type="ECO:0000313" key="13">
    <source>
        <dbReference type="WBParaSite" id="SBAD_0001050001-mRNA-1"/>
    </source>
</evidence>
<dbReference type="GO" id="GO:0047372">
    <property type="term" value="F:monoacylglycerol lipase activity"/>
    <property type="evidence" value="ECO:0007669"/>
    <property type="project" value="TreeGrafter"/>
</dbReference>
<dbReference type="InterPro" id="IPR050960">
    <property type="entry name" value="AB_hydrolase_4_sf"/>
</dbReference>
<evidence type="ECO:0000256" key="2">
    <source>
        <dbReference type="ARBA" id="ARBA00010884"/>
    </source>
</evidence>
<dbReference type="InterPro" id="IPR012020">
    <property type="entry name" value="ABHD4"/>
</dbReference>
<evidence type="ECO:0000256" key="1">
    <source>
        <dbReference type="ARBA" id="ARBA00004606"/>
    </source>
</evidence>
<evidence type="ECO:0000256" key="8">
    <source>
        <dbReference type="ARBA" id="ARBA00023136"/>
    </source>
</evidence>
<dbReference type="InterPro" id="IPR000952">
    <property type="entry name" value="AB_hydrolase_4_CS"/>
</dbReference>
<dbReference type="SUPFAM" id="SSF53474">
    <property type="entry name" value="alpha/beta-Hydrolases"/>
    <property type="match status" value="1"/>
</dbReference>
<gene>
    <name evidence="11" type="ORF">SBAD_LOCUS10137</name>
</gene>
<keyword evidence="5" id="KW-0378">Hydrolase</keyword>
<evidence type="ECO:0000313" key="12">
    <source>
        <dbReference type="Proteomes" id="UP000270296"/>
    </source>
</evidence>
<dbReference type="GO" id="GO:0051792">
    <property type="term" value="P:medium-chain fatty acid biosynthetic process"/>
    <property type="evidence" value="ECO:0007669"/>
    <property type="project" value="TreeGrafter"/>
</dbReference>
<comment type="subcellular location">
    <subcellularLocation>
        <location evidence="1">Membrane</location>
        <topology evidence="1">Single-pass type II membrane protein</topology>
    </subcellularLocation>
</comment>
<evidence type="ECO:0000256" key="9">
    <source>
        <dbReference type="PIRSR" id="PIRSR005211-1"/>
    </source>
</evidence>
<dbReference type="PANTHER" id="PTHR10794">
    <property type="entry name" value="ABHYDROLASE DOMAIN-CONTAINING PROTEIN"/>
    <property type="match status" value="1"/>
</dbReference>
<reference evidence="13" key="1">
    <citation type="submission" date="2016-06" db="UniProtKB">
        <authorList>
            <consortium name="WormBaseParasite"/>
        </authorList>
    </citation>
    <scope>IDENTIFICATION</scope>
</reference>
<keyword evidence="3" id="KW-0719">Serine esterase</keyword>
<feature type="active site" description="Charge relay system" evidence="9">
    <location>
        <position position="235"/>
    </location>
</feature>
<keyword evidence="6" id="KW-0735">Signal-anchor</keyword>
<protein>
    <submittedName>
        <fullName evidence="13">AB hydrolase-1 domain-containing protein</fullName>
    </submittedName>
</protein>
<sequence>MFTYCCENCDQSEGLDLGDVTLALCPGICNSSENTYIRSCVWLACHSGFRCAALNHIGTLNNVQVTSSRLFTYGGTAEYAAMVSKLMALHPDTKLILIGFSMGGNIVTKYIAECPFTANRFTLGISICQGYDAVQGATLLLQWNGLRRLYLYKITENMKKLLRSHYDKVVLPHVASGLVDEKKLWSSTNLLSLDDTYTRKVNGFNTVEEYYEFCSCRKLLSEISVPMVFINSVDDPLVPNSLWEIARKYAEEKPDMLLITPKHGGHLGFMEGSFFRPNSITWLDRLIIELCNAALKLYH</sequence>
<dbReference type="OrthoDB" id="5954035at2759"/>
<dbReference type="GO" id="GO:0097524">
    <property type="term" value="C:sperm plasma membrane"/>
    <property type="evidence" value="ECO:0007669"/>
    <property type="project" value="TreeGrafter"/>
</dbReference>
<dbReference type="PIRSF" id="PIRSF005211">
    <property type="entry name" value="Ab_hydro_YheT"/>
    <property type="match status" value="1"/>
</dbReference>
<dbReference type="InterPro" id="IPR000073">
    <property type="entry name" value="AB_hydrolase_1"/>
</dbReference>
<keyword evidence="4" id="KW-0812">Transmembrane</keyword>
<evidence type="ECO:0000256" key="4">
    <source>
        <dbReference type="ARBA" id="ARBA00022692"/>
    </source>
</evidence>
<accession>A0A183J2N9</accession>
<organism evidence="13">
    <name type="scientific">Soboliphyme baturini</name>
    <dbReference type="NCBI Taxonomy" id="241478"/>
    <lineage>
        <taxon>Eukaryota</taxon>
        <taxon>Metazoa</taxon>
        <taxon>Ecdysozoa</taxon>
        <taxon>Nematoda</taxon>
        <taxon>Enoplea</taxon>
        <taxon>Dorylaimia</taxon>
        <taxon>Dioctophymatida</taxon>
        <taxon>Dioctophymatoidea</taxon>
        <taxon>Soboliphymatidae</taxon>
        <taxon>Soboliphyme</taxon>
    </lineage>
</organism>
<dbReference type="Proteomes" id="UP000270296">
    <property type="component" value="Unassembled WGS sequence"/>
</dbReference>
<dbReference type="Pfam" id="PF00561">
    <property type="entry name" value="Abhydrolase_1"/>
    <property type="match status" value="1"/>
</dbReference>
<evidence type="ECO:0000256" key="5">
    <source>
        <dbReference type="ARBA" id="ARBA00022801"/>
    </source>
</evidence>
<dbReference type="Gene3D" id="3.40.50.1820">
    <property type="entry name" value="alpha/beta hydrolase"/>
    <property type="match status" value="1"/>
</dbReference>
<keyword evidence="8" id="KW-0472">Membrane</keyword>
<dbReference type="GO" id="GO:0043401">
    <property type="term" value="P:steroid hormone receptor signaling pathway"/>
    <property type="evidence" value="ECO:0007669"/>
    <property type="project" value="TreeGrafter"/>
</dbReference>
<dbReference type="GO" id="GO:0036126">
    <property type="term" value="C:sperm flagellum"/>
    <property type="evidence" value="ECO:0007669"/>
    <property type="project" value="TreeGrafter"/>
</dbReference>
<evidence type="ECO:0000256" key="7">
    <source>
        <dbReference type="ARBA" id="ARBA00022989"/>
    </source>
</evidence>
<dbReference type="GO" id="GO:0046464">
    <property type="term" value="P:acylglycerol catabolic process"/>
    <property type="evidence" value="ECO:0007669"/>
    <property type="project" value="TreeGrafter"/>
</dbReference>
<feature type="domain" description="AB hydrolase-1" evidence="10">
    <location>
        <begin position="22"/>
        <end position="272"/>
    </location>
</feature>
<dbReference type="GO" id="GO:0048240">
    <property type="term" value="P:sperm capacitation"/>
    <property type="evidence" value="ECO:0007669"/>
    <property type="project" value="TreeGrafter"/>
</dbReference>
<dbReference type="WBParaSite" id="SBAD_0001050001-mRNA-1">
    <property type="protein sequence ID" value="SBAD_0001050001-mRNA-1"/>
    <property type="gene ID" value="SBAD_0001050001"/>
</dbReference>
<dbReference type="GO" id="GO:0051793">
    <property type="term" value="P:medium-chain fatty acid catabolic process"/>
    <property type="evidence" value="ECO:0007669"/>
    <property type="project" value="TreeGrafter"/>
</dbReference>
<dbReference type="GO" id="GO:0008126">
    <property type="term" value="F:acetylesterase activity"/>
    <property type="evidence" value="ECO:0007669"/>
    <property type="project" value="TreeGrafter"/>
</dbReference>
<reference evidence="11 12" key="2">
    <citation type="submission" date="2018-11" db="EMBL/GenBank/DDBJ databases">
        <authorList>
            <consortium name="Pathogen Informatics"/>
        </authorList>
    </citation>
    <scope>NUCLEOTIDE SEQUENCE [LARGE SCALE GENOMIC DNA]</scope>
</reference>
<dbReference type="PROSITE" id="PS01133">
    <property type="entry name" value="UPF0017"/>
    <property type="match status" value="1"/>
</dbReference>
<name>A0A183J2N9_9BILA</name>
<dbReference type="InterPro" id="IPR029058">
    <property type="entry name" value="AB_hydrolase_fold"/>
</dbReference>
<keyword evidence="7" id="KW-1133">Transmembrane helix</keyword>
<proteinExistence type="inferred from homology"/>
<dbReference type="EMBL" id="UZAM01013664">
    <property type="protein sequence ID" value="VDP29284.1"/>
    <property type="molecule type" value="Genomic_DNA"/>
</dbReference>
<evidence type="ECO:0000256" key="3">
    <source>
        <dbReference type="ARBA" id="ARBA00022487"/>
    </source>
</evidence>
<evidence type="ECO:0000313" key="11">
    <source>
        <dbReference type="EMBL" id="VDP29284.1"/>
    </source>
</evidence>
<keyword evidence="12" id="KW-1185">Reference proteome</keyword>
<feature type="active site" description="Charge relay system" evidence="9">
    <location>
        <position position="266"/>
    </location>
</feature>